<proteinExistence type="predicted"/>
<dbReference type="PANTHER" id="PTHR48051:SF1">
    <property type="entry name" value="RAS SUPPRESSOR PROTEIN 1"/>
    <property type="match status" value="1"/>
</dbReference>
<dbReference type="InterPro" id="IPR050216">
    <property type="entry name" value="LRR_domain-containing"/>
</dbReference>
<dbReference type="OrthoDB" id="883741at2"/>
<protein>
    <submittedName>
        <fullName evidence="4">Leucine rich repeat-containing protein</fullName>
    </submittedName>
</protein>
<evidence type="ECO:0000313" key="4">
    <source>
        <dbReference type="EMBL" id="SKC12373.1"/>
    </source>
</evidence>
<dbReference type="GO" id="GO:0005737">
    <property type="term" value="C:cytoplasm"/>
    <property type="evidence" value="ECO:0007669"/>
    <property type="project" value="TreeGrafter"/>
</dbReference>
<accession>A0A1T5GVC4</accession>
<dbReference type="Pfam" id="PF00560">
    <property type="entry name" value="LRR_1"/>
    <property type="match status" value="1"/>
</dbReference>
<dbReference type="Gene3D" id="3.80.10.10">
    <property type="entry name" value="Ribonuclease Inhibitor"/>
    <property type="match status" value="1"/>
</dbReference>
<dbReference type="Proteomes" id="UP000191112">
    <property type="component" value="Unassembled WGS sequence"/>
</dbReference>
<dbReference type="InterPro" id="IPR032675">
    <property type="entry name" value="LRR_dom_sf"/>
</dbReference>
<dbReference type="InterPro" id="IPR055414">
    <property type="entry name" value="LRR_R13L4/SHOC2-like"/>
</dbReference>
<dbReference type="SUPFAM" id="SSF52058">
    <property type="entry name" value="L domain-like"/>
    <property type="match status" value="1"/>
</dbReference>
<name>A0A1T5GVC4_9FLAO</name>
<keyword evidence="2" id="KW-0677">Repeat</keyword>
<feature type="domain" description="TIR" evidence="3">
    <location>
        <begin position="238"/>
        <end position="365"/>
    </location>
</feature>
<keyword evidence="1" id="KW-0433">Leucine-rich repeat</keyword>
<dbReference type="Pfam" id="PF13676">
    <property type="entry name" value="TIR_2"/>
    <property type="match status" value="1"/>
</dbReference>
<evidence type="ECO:0000256" key="1">
    <source>
        <dbReference type="ARBA" id="ARBA00022614"/>
    </source>
</evidence>
<dbReference type="EMBL" id="FUYZ01000024">
    <property type="protein sequence ID" value="SKC12373.1"/>
    <property type="molecule type" value="Genomic_DNA"/>
</dbReference>
<reference evidence="4 5" key="1">
    <citation type="submission" date="2017-02" db="EMBL/GenBank/DDBJ databases">
        <authorList>
            <person name="Peterson S.W."/>
        </authorList>
    </citation>
    <scope>NUCLEOTIDE SEQUENCE [LARGE SCALE GENOMIC DNA]</scope>
    <source>
        <strain evidence="4 5">DSM 22323</strain>
    </source>
</reference>
<dbReference type="SUPFAM" id="SSF52200">
    <property type="entry name" value="Toll/Interleukin receptor TIR domain"/>
    <property type="match status" value="1"/>
</dbReference>
<dbReference type="Pfam" id="PF23598">
    <property type="entry name" value="LRR_14"/>
    <property type="match status" value="1"/>
</dbReference>
<dbReference type="SMART" id="SM00365">
    <property type="entry name" value="LRR_SD22"/>
    <property type="match status" value="4"/>
</dbReference>
<dbReference type="AlphaFoldDB" id="A0A1T5GVC4"/>
<dbReference type="PROSITE" id="PS50104">
    <property type="entry name" value="TIR"/>
    <property type="match status" value="1"/>
</dbReference>
<dbReference type="InterPro" id="IPR035897">
    <property type="entry name" value="Toll_tir_struct_dom_sf"/>
</dbReference>
<dbReference type="InterPro" id="IPR001611">
    <property type="entry name" value="Leu-rich_rpt"/>
</dbReference>
<dbReference type="InterPro" id="IPR000157">
    <property type="entry name" value="TIR_dom"/>
</dbReference>
<evidence type="ECO:0000256" key="2">
    <source>
        <dbReference type="ARBA" id="ARBA00022737"/>
    </source>
</evidence>
<dbReference type="InterPro" id="IPR003591">
    <property type="entry name" value="Leu-rich_rpt_typical-subtyp"/>
</dbReference>
<organism evidence="4 5">
    <name type="scientific">Soonwooa buanensis</name>
    <dbReference type="NCBI Taxonomy" id="619805"/>
    <lineage>
        <taxon>Bacteria</taxon>
        <taxon>Pseudomonadati</taxon>
        <taxon>Bacteroidota</taxon>
        <taxon>Flavobacteriia</taxon>
        <taxon>Flavobacteriales</taxon>
        <taxon>Weeksellaceae</taxon>
        <taxon>Chryseobacterium group</taxon>
        <taxon>Soonwooa</taxon>
    </lineage>
</organism>
<dbReference type="Gene3D" id="3.40.50.10140">
    <property type="entry name" value="Toll/interleukin-1 receptor homology (TIR) domain"/>
    <property type="match status" value="1"/>
</dbReference>
<dbReference type="SMART" id="SM00369">
    <property type="entry name" value="LRR_TYP"/>
    <property type="match status" value="4"/>
</dbReference>
<keyword evidence="5" id="KW-1185">Reference proteome</keyword>
<dbReference type="STRING" id="619805.SAMN05660477_03163"/>
<dbReference type="GO" id="GO:0007165">
    <property type="term" value="P:signal transduction"/>
    <property type="evidence" value="ECO:0007669"/>
    <property type="project" value="InterPro"/>
</dbReference>
<evidence type="ECO:0000313" key="5">
    <source>
        <dbReference type="Proteomes" id="UP000191112"/>
    </source>
</evidence>
<evidence type="ECO:0000259" key="3">
    <source>
        <dbReference type="PROSITE" id="PS50104"/>
    </source>
</evidence>
<dbReference type="RefSeq" id="WP_079668363.1">
    <property type="nucleotide sequence ID" value="NZ_FUYZ01000024.1"/>
</dbReference>
<dbReference type="PRINTS" id="PR00019">
    <property type="entry name" value="LEURICHRPT"/>
</dbReference>
<gene>
    <name evidence="4" type="ORF">SAMN05660477_03163</name>
</gene>
<dbReference type="PANTHER" id="PTHR48051">
    <property type="match status" value="1"/>
</dbReference>
<dbReference type="PROSITE" id="PS51450">
    <property type="entry name" value="LRR"/>
    <property type="match status" value="3"/>
</dbReference>
<sequence>MLIPNNLNISKLDLSNKNLTDFPTEIFKYKNLRSINLSNNKIKNIPPKITQLKSLRTLDISYNQLSNVYAKVCDLPNLRILNLNNNKLKSLPTQFGQLKKLISLHIANNQLQNIPKEIFSLSNLRELDISNNSIIEIDNDIEKLTNLRKLWINNLSLNNFPSEKLQNINTLNSLYCFGKINIDKNIDSTFEKLTQIKGNSKQVLLNLINESKIEKLIVEKTIQKPENSIILQKFDKPIKNRIFISYSHKDKVWLERVQVHLKAIKNHLKRDIDVWDDTKLRGGDKWQDEIKKALSESAIAILLISADFLASEFINRSEIPPILENANKNGTKILPVIVSPCLFKKSPLGEYQAMNEPSKALSNISNSEAEGYLVSLTEQVLELID</sequence>
<dbReference type="SMART" id="SM00255">
    <property type="entry name" value="TIR"/>
    <property type="match status" value="1"/>
</dbReference>